<organism evidence="7 8">
    <name type="scientific">Salibacterium qingdaonense</name>
    <dbReference type="NCBI Taxonomy" id="266892"/>
    <lineage>
        <taxon>Bacteria</taxon>
        <taxon>Bacillati</taxon>
        <taxon>Bacillota</taxon>
        <taxon>Bacilli</taxon>
        <taxon>Bacillales</taxon>
        <taxon>Bacillaceae</taxon>
    </lineage>
</organism>
<dbReference type="Gene3D" id="1.20.1440.20">
    <property type="entry name" value="LemA-like domain"/>
    <property type="match status" value="1"/>
</dbReference>
<dbReference type="Pfam" id="PF04011">
    <property type="entry name" value="LemA"/>
    <property type="match status" value="1"/>
</dbReference>
<evidence type="ECO:0000313" key="7">
    <source>
        <dbReference type="EMBL" id="SFL63392.1"/>
    </source>
</evidence>
<evidence type="ECO:0000256" key="6">
    <source>
        <dbReference type="SAM" id="Phobius"/>
    </source>
</evidence>
<keyword evidence="5 6" id="KW-0472">Membrane</keyword>
<evidence type="ECO:0000256" key="3">
    <source>
        <dbReference type="ARBA" id="ARBA00022692"/>
    </source>
</evidence>
<dbReference type="AlphaFoldDB" id="A0A1I4J9Y5"/>
<keyword evidence="8" id="KW-1185">Reference proteome</keyword>
<gene>
    <name evidence="7" type="ORF">SAMN04488054_10342</name>
</gene>
<dbReference type="SUPFAM" id="SSF140478">
    <property type="entry name" value="LemA-like"/>
    <property type="match status" value="1"/>
</dbReference>
<protein>
    <submittedName>
        <fullName evidence="7">LemA protein</fullName>
    </submittedName>
</protein>
<evidence type="ECO:0000256" key="1">
    <source>
        <dbReference type="ARBA" id="ARBA00004167"/>
    </source>
</evidence>
<evidence type="ECO:0000256" key="2">
    <source>
        <dbReference type="ARBA" id="ARBA00008854"/>
    </source>
</evidence>
<comment type="similarity">
    <text evidence="2">Belongs to the LemA family.</text>
</comment>
<sequence length="185" mass="21490">MSIFGSVLGIIIIAALICWIVGYNALIKFLSWVEESWAQIETQLDRRVQAVPSLIDIAQPYAKQEQHILEKIVELRSRLTSPNTSRVEQLQINEELTKNLHFLFAVKDDQPELLQHEEFLHLEQELKDAEEKIHRFVLIYNNTVQKYNTKIHSMPVNFVADIHNFEERQKLDIPGEASKDVKLSS</sequence>
<evidence type="ECO:0000256" key="4">
    <source>
        <dbReference type="ARBA" id="ARBA00022989"/>
    </source>
</evidence>
<accession>A0A1I4J9Y5</accession>
<dbReference type="InterPro" id="IPR023353">
    <property type="entry name" value="LemA-like_dom_sf"/>
</dbReference>
<dbReference type="STRING" id="266892.SAMN04488054_10342"/>
<reference evidence="7 8" key="1">
    <citation type="submission" date="2016-10" db="EMBL/GenBank/DDBJ databases">
        <authorList>
            <person name="de Groot N.N."/>
        </authorList>
    </citation>
    <scope>NUCLEOTIDE SEQUENCE [LARGE SCALE GENOMIC DNA]</scope>
    <source>
        <strain evidence="7 8">CGMCC 1.6134</strain>
    </source>
</reference>
<name>A0A1I4J9Y5_9BACI</name>
<comment type="subcellular location">
    <subcellularLocation>
        <location evidence="1">Membrane</location>
        <topology evidence="1">Single-pass membrane protein</topology>
    </subcellularLocation>
</comment>
<feature type="transmembrane region" description="Helical" evidence="6">
    <location>
        <begin position="6"/>
        <end position="26"/>
    </location>
</feature>
<evidence type="ECO:0000313" key="8">
    <source>
        <dbReference type="Proteomes" id="UP000199668"/>
    </source>
</evidence>
<keyword evidence="3 6" id="KW-0812">Transmembrane</keyword>
<dbReference type="PANTHER" id="PTHR34478">
    <property type="entry name" value="PROTEIN LEMA"/>
    <property type="match status" value="1"/>
</dbReference>
<dbReference type="GO" id="GO:0016020">
    <property type="term" value="C:membrane"/>
    <property type="evidence" value="ECO:0007669"/>
    <property type="project" value="UniProtKB-SubCell"/>
</dbReference>
<dbReference type="EMBL" id="FOTY01000003">
    <property type="protein sequence ID" value="SFL63392.1"/>
    <property type="molecule type" value="Genomic_DNA"/>
</dbReference>
<dbReference type="InterPro" id="IPR007156">
    <property type="entry name" value="MamQ_LemA"/>
</dbReference>
<proteinExistence type="inferred from homology"/>
<dbReference type="RefSeq" id="WP_177195409.1">
    <property type="nucleotide sequence ID" value="NZ_FOTY01000003.1"/>
</dbReference>
<keyword evidence="4 6" id="KW-1133">Transmembrane helix</keyword>
<evidence type="ECO:0000256" key="5">
    <source>
        <dbReference type="ARBA" id="ARBA00023136"/>
    </source>
</evidence>
<dbReference type="Proteomes" id="UP000199668">
    <property type="component" value="Unassembled WGS sequence"/>
</dbReference>
<dbReference type="PANTHER" id="PTHR34478:SF1">
    <property type="entry name" value="PROTEIN LEMA"/>
    <property type="match status" value="1"/>
</dbReference>